<dbReference type="AlphaFoldDB" id="A0A1H9ZG58"/>
<evidence type="ECO:0000313" key="3">
    <source>
        <dbReference type="Proteomes" id="UP000198697"/>
    </source>
</evidence>
<dbReference type="Gene3D" id="3.40.50.10610">
    <property type="entry name" value="ABC-type transport auxiliary lipoprotein component"/>
    <property type="match status" value="1"/>
</dbReference>
<dbReference type="Proteomes" id="UP000198697">
    <property type="component" value="Unassembled WGS sequence"/>
</dbReference>
<dbReference type="STRING" id="82805.SAMN04487998_0316"/>
<reference evidence="3" key="1">
    <citation type="submission" date="2016-10" db="EMBL/GenBank/DDBJ databases">
        <authorList>
            <person name="Varghese N."/>
            <person name="Submissions S."/>
        </authorList>
    </citation>
    <scope>NUCLEOTIDE SEQUENCE [LARGE SCALE GENOMIC DNA]</scope>
    <source>
        <strain evidence="3">DSM 15310</strain>
    </source>
</reference>
<accession>A0A1H9ZG58</accession>
<keyword evidence="3" id="KW-1185">Reference proteome</keyword>
<keyword evidence="1" id="KW-0732">Signal</keyword>
<proteinExistence type="predicted"/>
<feature type="chain" id="PRO_5011766726" evidence="1">
    <location>
        <begin position="32"/>
        <end position="243"/>
    </location>
</feature>
<dbReference type="EMBL" id="FOHS01000001">
    <property type="protein sequence ID" value="SES80585.1"/>
    <property type="molecule type" value="Genomic_DNA"/>
</dbReference>
<evidence type="ECO:0000256" key="1">
    <source>
        <dbReference type="SAM" id="SignalP"/>
    </source>
</evidence>
<organism evidence="2 3">
    <name type="scientific">Hymenobacter actinosclerus</name>
    <dbReference type="NCBI Taxonomy" id="82805"/>
    <lineage>
        <taxon>Bacteria</taxon>
        <taxon>Pseudomonadati</taxon>
        <taxon>Bacteroidota</taxon>
        <taxon>Cytophagia</taxon>
        <taxon>Cytophagales</taxon>
        <taxon>Hymenobacteraceae</taxon>
        <taxon>Hymenobacter</taxon>
    </lineage>
</organism>
<name>A0A1H9ZG58_9BACT</name>
<feature type="signal peptide" evidence="1">
    <location>
        <begin position="1"/>
        <end position="31"/>
    </location>
</feature>
<evidence type="ECO:0000313" key="2">
    <source>
        <dbReference type="EMBL" id="SES80585.1"/>
    </source>
</evidence>
<gene>
    <name evidence="2" type="ORF">SAMN04487998_0316</name>
</gene>
<sequence>MLIALVMHPFLRSWLLAALLLPAACAPQQYAGRTLNAPALSAHRTVAVLPFEVSQDRVRLRDIRYGGADTTAATQRRIVGEWTDAQKREGKVVAYQLQQQLLTQLQARPPAAGYSVKFQPVAETNRRLQYAGISYEQLPGQSMSELQRILGVDALLSGQTDLYQPLPAGLGLAAKVLLNEPLVGPSVIPSSQSTTNLTLHDCRTGELVWRFDFAGTGQGALRPDRLAERLVKAAAPVFPYRNK</sequence>
<protein>
    <submittedName>
        <fullName evidence="2">Uncharacterized protein</fullName>
    </submittedName>
</protein>